<evidence type="ECO:0000256" key="1">
    <source>
        <dbReference type="SAM" id="MobiDB-lite"/>
    </source>
</evidence>
<sequence>MTHPQNSSPLRSIRKLQSASDNQHENDPADAQQHPQPPPRSLLLELPAEIRNQVCQYVLTRRFPLVFFEGRCSEQAWNRPALKRDPVLFEDSSSTNLLRKRYVIGRFYSPFMNNLKFVCKKLFAETAGLELQYNDIVFITGYERTRSRRPSYWMKPIYTDVYHSFMTFSRICTPSKFQCMQKVILNGGTGIGYPTDRKFPFKAQGLERMVSASREFPSIKFRWLCPCFPVQGSVWLMFINGVQYISALRGKQASQDLVRQFSSGKLEDSMWPWPWNSPDTIQSWRGNIPVEAFHAPNFSYFPENIIGDLDLEHLLGPGRLERRHFWGRGRFYPSKEELLNLFTRWMDEGF</sequence>
<dbReference type="AlphaFoldDB" id="A0A9P4UVM1"/>
<proteinExistence type="predicted"/>
<organism evidence="2 3">
    <name type="scientific">Polyplosphaeria fusca</name>
    <dbReference type="NCBI Taxonomy" id="682080"/>
    <lineage>
        <taxon>Eukaryota</taxon>
        <taxon>Fungi</taxon>
        <taxon>Dikarya</taxon>
        <taxon>Ascomycota</taxon>
        <taxon>Pezizomycotina</taxon>
        <taxon>Dothideomycetes</taxon>
        <taxon>Pleosporomycetidae</taxon>
        <taxon>Pleosporales</taxon>
        <taxon>Tetraplosphaeriaceae</taxon>
        <taxon>Polyplosphaeria</taxon>
    </lineage>
</organism>
<evidence type="ECO:0000313" key="3">
    <source>
        <dbReference type="Proteomes" id="UP000799444"/>
    </source>
</evidence>
<feature type="compositionally biased region" description="Polar residues" evidence="1">
    <location>
        <begin position="1"/>
        <end position="21"/>
    </location>
</feature>
<gene>
    <name evidence="2" type="ORF">EJ04DRAFT_568017</name>
</gene>
<feature type="region of interest" description="Disordered" evidence="1">
    <location>
        <begin position="1"/>
        <end position="41"/>
    </location>
</feature>
<name>A0A9P4UVM1_9PLEO</name>
<keyword evidence="3" id="KW-1185">Reference proteome</keyword>
<dbReference type="Proteomes" id="UP000799444">
    <property type="component" value="Unassembled WGS sequence"/>
</dbReference>
<protein>
    <submittedName>
        <fullName evidence="2">Uncharacterized protein</fullName>
    </submittedName>
</protein>
<dbReference type="OrthoDB" id="3763763at2759"/>
<evidence type="ECO:0000313" key="2">
    <source>
        <dbReference type="EMBL" id="KAF2730122.1"/>
    </source>
</evidence>
<accession>A0A9P4UVM1</accession>
<reference evidence="2" key="1">
    <citation type="journal article" date="2020" name="Stud. Mycol.">
        <title>101 Dothideomycetes genomes: a test case for predicting lifestyles and emergence of pathogens.</title>
        <authorList>
            <person name="Haridas S."/>
            <person name="Albert R."/>
            <person name="Binder M."/>
            <person name="Bloem J."/>
            <person name="Labutti K."/>
            <person name="Salamov A."/>
            <person name="Andreopoulos B."/>
            <person name="Baker S."/>
            <person name="Barry K."/>
            <person name="Bills G."/>
            <person name="Bluhm B."/>
            <person name="Cannon C."/>
            <person name="Castanera R."/>
            <person name="Culley D."/>
            <person name="Daum C."/>
            <person name="Ezra D."/>
            <person name="Gonzalez J."/>
            <person name="Henrissat B."/>
            <person name="Kuo A."/>
            <person name="Liang C."/>
            <person name="Lipzen A."/>
            <person name="Lutzoni F."/>
            <person name="Magnuson J."/>
            <person name="Mondo S."/>
            <person name="Nolan M."/>
            <person name="Ohm R."/>
            <person name="Pangilinan J."/>
            <person name="Park H.-J."/>
            <person name="Ramirez L."/>
            <person name="Alfaro M."/>
            <person name="Sun H."/>
            <person name="Tritt A."/>
            <person name="Yoshinaga Y."/>
            <person name="Zwiers L.-H."/>
            <person name="Turgeon B."/>
            <person name="Goodwin S."/>
            <person name="Spatafora J."/>
            <person name="Crous P."/>
            <person name="Grigoriev I."/>
        </authorList>
    </citation>
    <scope>NUCLEOTIDE SEQUENCE</scope>
    <source>
        <strain evidence="2">CBS 125425</strain>
    </source>
</reference>
<comment type="caution">
    <text evidence="2">The sequence shown here is derived from an EMBL/GenBank/DDBJ whole genome shotgun (WGS) entry which is preliminary data.</text>
</comment>
<dbReference type="EMBL" id="ML996225">
    <property type="protein sequence ID" value="KAF2730122.1"/>
    <property type="molecule type" value="Genomic_DNA"/>
</dbReference>